<evidence type="ECO:0000313" key="2">
    <source>
        <dbReference type="EMBL" id="KAJ8098990.1"/>
    </source>
</evidence>
<dbReference type="RefSeq" id="XP_056042440.1">
    <property type="nucleotide sequence ID" value="XM_056184303.1"/>
</dbReference>
<keyword evidence="1" id="KW-1133">Transmembrane helix</keyword>
<dbReference type="GeneID" id="80879469"/>
<keyword evidence="1" id="KW-0812">Transmembrane</keyword>
<dbReference type="AlphaFoldDB" id="A0AAD7QPC8"/>
<dbReference type="EMBL" id="JARPMG010000007">
    <property type="protein sequence ID" value="KAJ8098990.1"/>
    <property type="molecule type" value="Genomic_DNA"/>
</dbReference>
<reference evidence="2" key="1">
    <citation type="submission" date="2023-03" db="EMBL/GenBank/DDBJ databases">
        <title>Near-Complete genome sequence of Lipomyces tetrasporous NRRL Y-64009, an oleaginous yeast capable of growing on lignocellulosic hydrolysates.</title>
        <authorList>
            <consortium name="Lawrence Berkeley National Laboratory"/>
            <person name="Jagtap S.S."/>
            <person name="Liu J.-J."/>
            <person name="Walukiewicz H.E."/>
            <person name="Pangilinan J."/>
            <person name="Lipzen A."/>
            <person name="Ahrendt S."/>
            <person name="Koriabine M."/>
            <person name="Cobaugh K."/>
            <person name="Salamov A."/>
            <person name="Yoshinaga Y."/>
            <person name="Ng V."/>
            <person name="Daum C."/>
            <person name="Grigoriev I.V."/>
            <person name="Slininger P.J."/>
            <person name="Dien B.S."/>
            <person name="Jin Y.-S."/>
            <person name="Rao C.V."/>
        </authorList>
    </citation>
    <scope>NUCLEOTIDE SEQUENCE</scope>
    <source>
        <strain evidence="2">NRRL Y-64009</strain>
    </source>
</reference>
<name>A0AAD7QPC8_9ASCO</name>
<proteinExistence type="predicted"/>
<evidence type="ECO:0000256" key="1">
    <source>
        <dbReference type="SAM" id="Phobius"/>
    </source>
</evidence>
<evidence type="ECO:0000313" key="3">
    <source>
        <dbReference type="Proteomes" id="UP001217417"/>
    </source>
</evidence>
<dbReference type="Proteomes" id="UP001217417">
    <property type="component" value="Unassembled WGS sequence"/>
</dbReference>
<protein>
    <submittedName>
        <fullName evidence="2">Uncharacterized protein</fullName>
    </submittedName>
</protein>
<feature type="transmembrane region" description="Helical" evidence="1">
    <location>
        <begin position="39"/>
        <end position="56"/>
    </location>
</feature>
<sequence length="105" mass="11611">MIEQVQENMKEVNRLSSDALSAQSADLLRQLPYRKKSHLVWICAVALAGICVPTHTKLASWGAALVERVTKHSKWECPHSQICFAGASSPVSSHIILLKFGIDTR</sequence>
<accession>A0AAD7QPC8</accession>
<comment type="caution">
    <text evidence="2">The sequence shown here is derived from an EMBL/GenBank/DDBJ whole genome shotgun (WGS) entry which is preliminary data.</text>
</comment>
<keyword evidence="3" id="KW-1185">Reference proteome</keyword>
<organism evidence="2 3">
    <name type="scientific">Lipomyces tetrasporus</name>
    <dbReference type="NCBI Taxonomy" id="54092"/>
    <lineage>
        <taxon>Eukaryota</taxon>
        <taxon>Fungi</taxon>
        <taxon>Dikarya</taxon>
        <taxon>Ascomycota</taxon>
        <taxon>Saccharomycotina</taxon>
        <taxon>Lipomycetes</taxon>
        <taxon>Lipomycetales</taxon>
        <taxon>Lipomycetaceae</taxon>
        <taxon>Lipomyces</taxon>
    </lineage>
</organism>
<keyword evidence="1" id="KW-0472">Membrane</keyword>
<gene>
    <name evidence="2" type="ORF">POJ06DRAFT_125886</name>
</gene>